<evidence type="ECO:0008006" key="4">
    <source>
        <dbReference type="Google" id="ProtNLM"/>
    </source>
</evidence>
<dbReference type="EMBL" id="JACNJH010000060">
    <property type="protein sequence ID" value="MBC8360056.1"/>
    <property type="molecule type" value="Genomic_DNA"/>
</dbReference>
<gene>
    <name evidence="2" type="ORF">H8E23_01490</name>
</gene>
<protein>
    <recommendedName>
        <fullName evidence="4">Organic solvent tolerance-like N-terminal domain-containing protein</fullName>
    </recommendedName>
</protein>
<evidence type="ECO:0000313" key="2">
    <source>
        <dbReference type="EMBL" id="MBC8360056.1"/>
    </source>
</evidence>
<dbReference type="AlphaFoldDB" id="A0A8J6NNP0"/>
<comment type="caution">
    <text evidence="2">The sequence shown here is derived from an EMBL/GenBank/DDBJ whole genome shotgun (WGS) entry which is preliminary data.</text>
</comment>
<feature type="signal peptide" evidence="1">
    <location>
        <begin position="1"/>
        <end position="32"/>
    </location>
</feature>
<keyword evidence="1" id="KW-0732">Signal</keyword>
<evidence type="ECO:0000313" key="3">
    <source>
        <dbReference type="Proteomes" id="UP000603434"/>
    </source>
</evidence>
<reference evidence="2 3" key="1">
    <citation type="submission" date="2020-08" db="EMBL/GenBank/DDBJ databases">
        <title>Bridging the membrane lipid divide: bacteria of the FCB group superphylum have the potential to synthesize archaeal ether lipids.</title>
        <authorList>
            <person name="Villanueva L."/>
            <person name="Von Meijenfeldt F.A.B."/>
            <person name="Westbye A.B."/>
            <person name="Yadav S."/>
            <person name="Hopmans E.C."/>
            <person name="Dutilh B.E."/>
            <person name="Sinninghe Damste J.S."/>
        </authorList>
    </citation>
    <scope>NUCLEOTIDE SEQUENCE [LARGE SCALE GENOMIC DNA]</scope>
    <source>
        <strain evidence="2">NIOZ-UU30</strain>
    </source>
</reference>
<proteinExistence type="predicted"/>
<name>A0A8J6NNP0_9BACT</name>
<accession>A0A8J6NNP0</accession>
<feature type="chain" id="PRO_5035287803" description="Organic solvent tolerance-like N-terminal domain-containing protein" evidence="1">
    <location>
        <begin position="33"/>
        <end position="187"/>
    </location>
</feature>
<sequence>MFNSIRKQKTLSLTCFLAVLFTWIFLGASAMADDVYGTYRLDEKEFATVSGQKHTEAVPVWTKNKDIVKIPSYKLNMGEDNRRYARIEHEATAEARDVVLAGNSSQKKDTRKVLAVYQLVQKDSATVFGKVYKNNELVCLKNPETPKPAMRLVKSNGKITLVHVDRNQEDRNRDQGIQIAQQSVVDK</sequence>
<dbReference type="Proteomes" id="UP000603434">
    <property type="component" value="Unassembled WGS sequence"/>
</dbReference>
<evidence type="ECO:0000256" key="1">
    <source>
        <dbReference type="SAM" id="SignalP"/>
    </source>
</evidence>
<organism evidence="2 3">
    <name type="scientific">Candidatus Desulfatibia profunda</name>
    <dbReference type="NCBI Taxonomy" id="2841695"/>
    <lineage>
        <taxon>Bacteria</taxon>
        <taxon>Pseudomonadati</taxon>
        <taxon>Thermodesulfobacteriota</taxon>
        <taxon>Desulfobacteria</taxon>
        <taxon>Desulfobacterales</taxon>
        <taxon>Desulfobacterales incertae sedis</taxon>
        <taxon>Candidatus Desulfatibia</taxon>
    </lineage>
</organism>